<keyword evidence="1" id="KW-0547">Nucleotide-binding</keyword>
<dbReference type="Gene3D" id="3.30.200.20">
    <property type="entry name" value="Phosphorylase Kinase, domain 1"/>
    <property type="match status" value="1"/>
</dbReference>
<dbReference type="Proteomes" id="UP001335325">
    <property type="component" value="Chromosome"/>
</dbReference>
<evidence type="ECO:0000259" key="2">
    <source>
        <dbReference type="PROSITE" id="PS50011"/>
    </source>
</evidence>
<feature type="binding site" evidence="1">
    <location>
        <position position="44"/>
    </location>
    <ligand>
        <name>ATP</name>
        <dbReference type="ChEBI" id="CHEBI:30616"/>
    </ligand>
</feature>
<evidence type="ECO:0000313" key="4">
    <source>
        <dbReference type="Proteomes" id="UP001335325"/>
    </source>
</evidence>
<evidence type="ECO:0000313" key="3">
    <source>
        <dbReference type="EMBL" id="WSD04691.1"/>
    </source>
</evidence>
<dbReference type="GeneID" id="91541336"/>
<dbReference type="PROSITE" id="PS50011">
    <property type="entry name" value="PROTEIN_KINASE_DOM"/>
    <property type="match status" value="1"/>
</dbReference>
<dbReference type="PROSITE" id="PS00107">
    <property type="entry name" value="PROTEIN_KINASE_ATP"/>
    <property type="match status" value="1"/>
</dbReference>
<accession>A0ABZ1GGB9</accession>
<keyword evidence="1" id="KW-0067">ATP-binding</keyword>
<dbReference type="InterPro" id="IPR000719">
    <property type="entry name" value="Prot_kinase_dom"/>
</dbReference>
<name>A0ABZ1GGB9_9ACTN</name>
<dbReference type="InterPro" id="IPR017441">
    <property type="entry name" value="Protein_kinase_ATP_BS"/>
</dbReference>
<proteinExistence type="predicted"/>
<dbReference type="EMBL" id="CP109134">
    <property type="protein sequence ID" value="WSD04691.1"/>
    <property type="molecule type" value="Genomic_DNA"/>
</dbReference>
<dbReference type="RefSeq" id="WP_326751003.1">
    <property type="nucleotide sequence ID" value="NZ_CP109134.1"/>
</dbReference>
<protein>
    <recommendedName>
        <fullName evidence="2">Protein kinase domain-containing protein</fullName>
    </recommendedName>
</protein>
<sequence length="83" mass="9162">MSEPLRPSDPSRIADFRLLRRLGTGGMGVVYLGRTDSGRLAAVKVIRTEGTTDDGFRTRFARETELARRVESPWVVPMLGADA</sequence>
<evidence type="ECO:0000256" key="1">
    <source>
        <dbReference type="PROSITE-ProRule" id="PRU10141"/>
    </source>
</evidence>
<organism evidence="3 4">
    <name type="scientific">Streptomyces hirsutus</name>
    <dbReference type="NCBI Taxonomy" id="35620"/>
    <lineage>
        <taxon>Bacteria</taxon>
        <taxon>Bacillati</taxon>
        <taxon>Actinomycetota</taxon>
        <taxon>Actinomycetes</taxon>
        <taxon>Kitasatosporales</taxon>
        <taxon>Streptomycetaceae</taxon>
        <taxon>Streptomyces</taxon>
    </lineage>
</organism>
<dbReference type="InterPro" id="IPR011009">
    <property type="entry name" value="Kinase-like_dom_sf"/>
</dbReference>
<reference evidence="3 4" key="1">
    <citation type="submission" date="2022-10" db="EMBL/GenBank/DDBJ databases">
        <title>The complete genomes of actinobacterial strains from the NBC collection.</title>
        <authorList>
            <person name="Joergensen T.S."/>
            <person name="Alvarez Arevalo M."/>
            <person name="Sterndorff E.B."/>
            <person name="Faurdal D."/>
            <person name="Vuksanovic O."/>
            <person name="Mourched A.-S."/>
            <person name="Charusanti P."/>
            <person name="Shaw S."/>
            <person name="Blin K."/>
            <person name="Weber T."/>
        </authorList>
    </citation>
    <scope>NUCLEOTIDE SEQUENCE [LARGE SCALE GENOMIC DNA]</scope>
    <source>
        <strain evidence="3 4">NBC 01753</strain>
    </source>
</reference>
<dbReference type="SUPFAM" id="SSF56112">
    <property type="entry name" value="Protein kinase-like (PK-like)"/>
    <property type="match status" value="1"/>
</dbReference>
<keyword evidence="4" id="KW-1185">Reference proteome</keyword>
<gene>
    <name evidence="3" type="ORF">OIE73_02155</name>
</gene>
<feature type="domain" description="Protein kinase" evidence="2">
    <location>
        <begin position="16"/>
        <end position="83"/>
    </location>
</feature>